<dbReference type="InterPro" id="IPR036097">
    <property type="entry name" value="HisK_dim/P_sf"/>
</dbReference>
<dbReference type="InterPro" id="IPR003660">
    <property type="entry name" value="HAMP_dom"/>
</dbReference>
<dbReference type="GO" id="GO:0000155">
    <property type="term" value="F:phosphorelay sensor kinase activity"/>
    <property type="evidence" value="ECO:0007669"/>
    <property type="project" value="InterPro"/>
</dbReference>
<dbReference type="Gene3D" id="3.30.565.10">
    <property type="entry name" value="Histidine kinase-like ATPase, C-terminal domain"/>
    <property type="match status" value="1"/>
</dbReference>
<dbReference type="SUPFAM" id="SSF55874">
    <property type="entry name" value="ATPase domain of HSP90 chaperone/DNA topoisomerase II/histidine kinase"/>
    <property type="match status" value="1"/>
</dbReference>
<keyword evidence="15" id="KW-1185">Reference proteome</keyword>
<keyword evidence="7" id="KW-0418">Kinase</keyword>
<dbReference type="PRINTS" id="PR00344">
    <property type="entry name" value="BCTRLSENSOR"/>
</dbReference>
<keyword evidence="6 11" id="KW-0812">Transmembrane</keyword>
<dbReference type="Pfam" id="PF00512">
    <property type="entry name" value="HisKA"/>
    <property type="match status" value="1"/>
</dbReference>
<feature type="domain" description="HAMP" evidence="13">
    <location>
        <begin position="184"/>
        <end position="237"/>
    </location>
</feature>
<dbReference type="InterPro" id="IPR036890">
    <property type="entry name" value="HATPase_C_sf"/>
</dbReference>
<evidence type="ECO:0000313" key="15">
    <source>
        <dbReference type="Proteomes" id="UP000610966"/>
    </source>
</evidence>
<evidence type="ECO:0000256" key="4">
    <source>
        <dbReference type="ARBA" id="ARBA00022553"/>
    </source>
</evidence>
<dbReference type="Gene3D" id="1.10.287.130">
    <property type="match status" value="1"/>
</dbReference>
<evidence type="ECO:0000256" key="10">
    <source>
        <dbReference type="SAM" id="MobiDB-lite"/>
    </source>
</evidence>
<organism evidence="14 15">
    <name type="scientific">Sphaerimonospora thailandensis</name>
    <dbReference type="NCBI Taxonomy" id="795644"/>
    <lineage>
        <taxon>Bacteria</taxon>
        <taxon>Bacillati</taxon>
        <taxon>Actinomycetota</taxon>
        <taxon>Actinomycetes</taxon>
        <taxon>Streptosporangiales</taxon>
        <taxon>Streptosporangiaceae</taxon>
        <taxon>Sphaerimonospora</taxon>
    </lineage>
</organism>
<keyword evidence="11" id="KW-0472">Membrane</keyword>
<dbReference type="PROSITE" id="PS50109">
    <property type="entry name" value="HIS_KIN"/>
    <property type="match status" value="1"/>
</dbReference>
<dbReference type="Pfam" id="PF02518">
    <property type="entry name" value="HATPase_c"/>
    <property type="match status" value="1"/>
</dbReference>
<evidence type="ECO:0000256" key="1">
    <source>
        <dbReference type="ARBA" id="ARBA00000085"/>
    </source>
</evidence>
<name>A0A8J3W1Q4_9ACTN</name>
<evidence type="ECO:0000256" key="5">
    <source>
        <dbReference type="ARBA" id="ARBA00022679"/>
    </source>
</evidence>
<accession>A0A8J3W1Q4</accession>
<evidence type="ECO:0000256" key="7">
    <source>
        <dbReference type="ARBA" id="ARBA00022777"/>
    </source>
</evidence>
<dbReference type="InterPro" id="IPR050736">
    <property type="entry name" value="Sensor_HK_Regulatory"/>
</dbReference>
<dbReference type="PANTHER" id="PTHR43711">
    <property type="entry name" value="TWO-COMPONENT HISTIDINE KINASE"/>
    <property type="match status" value="1"/>
</dbReference>
<sequence length="490" mass="53510">MWGLYVVPCVRALCARLTLFSLILAILVLLPGSFLLGKIARDRVTMAWWGSSHEAALALAQRVRAGRLGGTVETGVPSVELAQVVGPKGEMLSTSSAARNLPLLSTVRPPGDDPVQMTQACAHPRQGCLLSTAVRVWPEPDSPIVYTAQRVARPVVVGLLDILIVLQAVVLVVLSVWTVRKVVTRTLRPVREICTALERINRGGGDGRIEQPRGRGEVAQLAGCINKTLDQVKQVRKFASDVSHELRTPLTALRLHIEELQLSREHGDLDELLRQELRDVERLEEIISDLLLLSRLREGTGAMRPTPVDLGGLAEEEVTQRTGRIPVQLKIESDVWVLGMRTQIRRVLRNLLDNAQRHAISTIKVTVSRNGGSAELAVADDGHGVPLQDRDRIFERFTRLEESRKLDPGGTGLGLAISREIARAHGGSIGVEDSGGGGACFVLRLPLLGARENEEPPAPPVERTGQDERAKPDSAVHIRWIHLANGQAEQ</sequence>
<feature type="transmembrane region" description="Helical" evidence="11">
    <location>
        <begin position="15"/>
        <end position="36"/>
    </location>
</feature>
<gene>
    <name evidence="14" type="ORF">Mth01_47080</name>
</gene>
<reference evidence="14" key="1">
    <citation type="submission" date="2021-01" db="EMBL/GenBank/DDBJ databases">
        <title>Whole genome shotgun sequence of Sphaerimonospora thailandensis NBRC 107569.</title>
        <authorList>
            <person name="Komaki H."/>
            <person name="Tamura T."/>
        </authorList>
    </citation>
    <scope>NUCLEOTIDE SEQUENCE</scope>
    <source>
        <strain evidence="14">NBRC 107569</strain>
    </source>
</reference>
<dbReference type="Proteomes" id="UP000610966">
    <property type="component" value="Unassembled WGS sequence"/>
</dbReference>
<dbReference type="GO" id="GO:0005886">
    <property type="term" value="C:plasma membrane"/>
    <property type="evidence" value="ECO:0007669"/>
    <property type="project" value="UniProtKB-SubCell"/>
</dbReference>
<feature type="domain" description="Histidine kinase" evidence="12">
    <location>
        <begin position="241"/>
        <end position="449"/>
    </location>
</feature>
<comment type="subcellular location">
    <subcellularLocation>
        <location evidence="2">Cell membrane</location>
    </subcellularLocation>
</comment>
<dbReference type="PROSITE" id="PS50885">
    <property type="entry name" value="HAMP"/>
    <property type="match status" value="1"/>
</dbReference>
<feature type="transmembrane region" description="Helical" evidence="11">
    <location>
        <begin position="155"/>
        <end position="177"/>
    </location>
</feature>
<evidence type="ECO:0000256" key="3">
    <source>
        <dbReference type="ARBA" id="ARBA00012438"/>
    </source>
</evidence>
<evidence type="ECO:0000259" key="12">
    <source>
        <dbReference type="PROSITE" id="PS50109"/>
    </source>
</evidence>
<evidence type="ECO:0000259" key="13">
    <source>
        <dbReference type="PROSITE" id="PS50885"/>
    </source>
</evidence>
<dbReference type="SUPFAM" id="SSF47384">
    <property type="entry name" value="Homodimeric domain of signal transducing histidine kinase"/>
    <property type="match status" value="1"/>
</dbReference>
<evidence type="ECO:0000256" key="2">
    <source>
        <dbReference type="ARBA" id="ARBA00004236"/>
    </source>
</evidence>
<dbReference type="SMART" id="SM00387">
    <property type="entry name" value="HATPase_c"/>
    <property type="match status" value="1"/>
</dbReference>
<evidence type="ECO:0000256" key="11">
    <source>
        <dbReference type="SAM" id="Phobius"/>
    </source>
</evidence>
<dbReference type="AlphaFoldDB" id="A0A8J3W1Q4"/>
<dbReference type="CDD" id="cd00075">
    <property type="entry name" value="HATPase"/>
    <property type="match status" value="1"/>
</dbReference>
<keyword evidence="4" id="KW-0597">Phosphoprotein</keyword>
<protein>
    <recommendedName>
        <fullName evidence="3">histidine kinase</fullName>
        <ecNumber evidence="3">2.7.13.3</ecNumber>
    </recommendedName>
</protein>
<dbReference type="InterPro" id="IPR003661">
    <property type="entry name" value="HisK_dim/P_dom"/>
</dbReference>
<comment type="catalytic activity">
    <reaction evidence="1">
        <text>ATP + protein L-histidine = ADP + protein N-phospho-L-histidine.</text>
        <dbReference type="EC" id="2.7.13.3"/>
    </reaction>
</comment>
<dbReference type="CDD" id="cd00082">
    <property type="entry name" value="HisKA"/>
    <property type="match status" value="1"/>
</dbReference>
<keyword evidence="5" id="KW-0808">Transferase</keyword>
<keyword evidence="8 11" id="KW-1133">Transmembrane helix</keyword>
<dbReference type="InterPro" id="IPR004358">
    <property type="entry name" value="Sig_transdc_His_kin-like_C"/>
</dbReference>
<dbReference type="PANTHER" id="PTHR43711:SF32">
    <property type="entry name" value="SENSOR-TYPE HISTIDINE KINASE PRRB"/>
    <property type="match status" value="1"/>
</dbReference>
<dbReference type="EMBL" id="BOOG01000052">
    <property type="protein sequence ID" value="GIH72455.1"/>
    <property type="molecule type" value="Genomic_DNA"/>
</dbReference>
<evidence type="ECO:0000313" key="14">
    <source>
        <dbReference type="EMBL" id="GIH72455.1"/>
    </source>
</evidence>
<evidence type="ECO:0000256" key="8">
    <source>
        <dbReference type="ARBA" id="ARBA00022989"/>
    </source>
</evidence>
<dbReference type="EC" id="2.7.13.3" evidence="3"/>
<feature type="region of interest" description="Disordered" evidence="10">
    <location>
        <begin position="451"/>
        <end position="472"/>
    </location>
</feature>
<evidence type="ECO:0000256" key="9">
    <source>
        <dbReference type="ARBA" id="ARBA00023012"/>
    </source>
</evidence>
<dbReference type="Gene3D" id="6.10.340.10">
    <property type="match status" value="1"/>
</dbReference>
<comment type="caution">
    <text evidence="14">The sequence shown here is derived from an EMBL/GenBank/DDBJ whole genome shotgun (WGS) entry which is preliminary data.</text>
</comment>
<dbReference type="InterPro" id="IPR005467">
    <property type="entry name" value="His_kinase_dom"/>
</dbReference>
<dbReference type="SMART" id="SM00388">
    <property type="entry name" value="HisKA"/>
    <property type="match status" value="1"/>
</dbReference>
<evidence type="ECO:0000256" key="6">
    <source>
        <dbReference type="ARBA" id="ARBA00022692"/>
    </source>
</evidence>
<dbReference type="InterPro" id="IPR003594">
    <property type="entry name" value="HATPase_dom"/>
</dbReference>
<proteinExistence type="predicted"/>
<keyword evidence="9" id="KW-0902">Two-component regulatory system</keyword>